<dbReference type="GO" id="GO:0006694">
    <property type="term" value="P:steroid biosynthetic process"/>
    <property type="evidence" value="ECO:0007669"/>
    <property type="project" value="InterPro"/>
</dbReference>
<proteinExistence type="inferred from homology"/>
<dbReference type="SUPFAM" id="SSF51735">
    <property type="entry name" value="NAD(P)-binding Rossmann-fold domains"/>
    <property type="match status" value="1"/>
</dbReference>
<dbReference type="eggNOG" id="KOG1430">
    <property type="taxonomic scope" value="Eukaryota"/>
</dbReference>
<evidence type="ECO:0000259" key="4">
    <source>
        <dbReference type="Pfam" id="PF01073"/>
    </source>
</evidence>
<dbReference type="FunCoup" id="D8R495">
    <property type="interactions" value="2782"/>
</dbReference>
<dbReference type="AlphaFoldDB" id="D8R495"/>
<evidence type="ECO:0000313" key="5">
    <source>
        <dbReference type="EMBL" id="EFJ33425.1"/>
    </source>
</evidence>
<dbReference type="Proteomes" id="UP000001514">
    <property type="component" value="Unassembled WGS sequence"/>
</dbReference>
<feature type="transmembrane region" description="Helical" evidence="3">
    <location>
        <begin position="366"/>
        <end position="385"/>
    </location>
</feature>
<dbReference type="OMA" id="STAHWFD"/>
<comment type="similarity">
    <text evidence="1 3">Belongs to the 3-beta-HSD family.</text>
</comment>
<dbReference type="InterPro" id="IPR050177">
    <property type="entry name" value="Lipid_A_modif_metabolic_enz"/>
</dbReference>
<gene>
    <name evidence="5" type="ORF">SELMODRAFT_84229</name>
</gene>
<name>D8R495_SELML</name>
<dbReference type="PANTHER" id="PTHR43245">
    <property type="entry name" value="BIFUNCTIONAL POLYMYXIN RESISTANCE PROTEIN ARNA"/>
    <property type="match status" value="1"/>
</dbReference>
<keyword evidence="3" id="KW-1133">Transmembrane helix</keyword>
<evidence type="ECO:0000256" key="1">
    <source>
        <dbReference type="ARBA" id="ARBA00009219"/>
    </source>
</evidence>
<dbReference type="EMBL" id="GL377571">
    <property type="protein sequence ID" value="EFJ33425.1"/>
    <property type="molecule type" value="Genomic_DNA"/>
</dbReference>
<feature type="domain" description="3-beta hydroxysteroid dehydrogenase/isomerase" evidence="4">
    <location>
        <begin position="5"/>
        <end position="277"/>
    </location>
</feature>
<keyword evidence="3" id="KW-0472">Membrane</keyword>
<dbReference type="HOGENOM" id="CLU_007383_6_8_1"/>
<evidence type="ECO:0000256" key="2">
    <source>
        <dbReference type="ARBA" id="ARBA00023002"/>
    </source>
</evidence>
<dbReference type="Gramene" id="EFJ33425">
    <property type="protein sequence ID" value="EFJ33425"/>
    <property type="gene ID" value="SELMODRAFT_84229"/>
</dbReference>
<keyword evidence="3" id="KW-0812">Transmembrane</keyword>
<dbReference type="InterPro" id="IPR036291">
    <property type="entry name" value="NAD(P)-bd_dom_sf"/>
</dbReference>
<keyword evidence="2 3" id="KW-0560">Oxidoreductase</keyword>
<accession>D8R495</accession>
<evidence type="ECO:0000313" key="6">
    <source>
        <dbReference type="Proteomes" id="UP000001514"/>
    </source>
</evidence>
<evidence type="ECO:0000256" key="3">
    <source>
        <dbReference type="RuleBase" id="RU004475"/>
    </source>
</evidence>
<dbReference type="STRING" id="88036.D8R495"/>
<organism evidence="6">
    <name type="scientific">Selaginella moellendorffii</name>
    <name type="common">Spikemoss</name>
    <dbReference type="NCBI Taxonomy" id="88036"/>
    <lineage>
        <taxon>Eukaryota</taxon>
        <taxon>Viridiplantae</taxon>
        <taxon>Streptophyta</taxon>
        <taxon>Embryophyta</taxon>
        <taxon>Tracheophyta</taxon>
        <taxon>Lycopodiopsida</taxon>
        <taxon>Selaginellales</taxon>
        <taxon>Selaginellaceae</taxon>
        <taxon>Selaginella</taxon>
    </lineage>
</organism>
<reference evidence="5 6" key="1">
    <citation type="journal article" date="2011" name="Science">
        <title>The Selaginella genome identifies genetic changes associated with the evolution of vascular plants.</title>
        <authorList>
            <person name="Banks J.A."/>
            <person name="Nishiyama T."/>
            <person name="Hasebe M."/>
            <person name="Bowman J.L."/>
            <person name="Gribskov M."/>
            <person name="dePamphilis C."/>
            <person name="Albert V.A."/>
            <person name="Aono N."/>
            <person name="Aoyama T."/>
            <person name="Ambrose B.A."/>
            <person name="Ashton N.W."/>
            <person name="Axtell M.J."/>
            <person name="Barker E."/>
            <person name="Barker M.S."/>
            <person name="Bennetzen J.L."/>
            <person name="Bonawitz N.D."/>
            <person name="Chapple C."/>
            <person name="Cheng C."/>
            <person name="Correa L.G."/>
            <person name="Dacre M."/>
            <person name="DeBarry J."/>
            <person name="Dreyer I."/>
            <person name="Elias M."/>
            <person name="Engstrom E.M."/>
            <person name="Estelle M."/>
            <person name="Feng L."/>
            <person name="Finet C."/>
            <person name="Floyd S.K."/>
            <person name="Frommer W.B."/>
            <person name="Fujita T."/>
            <person name="Gramzow L."/>
            <person name="Gutensohn M."/>
            <person name="Harholt J."/>
            <person name="Hattori M."/>
            <person name="Heyl A."/>
            <person name="Hirai T."/>
            <person name="Hiwatashi Y."/>
            <person name="Ishikawa M."/>
            <person name="Iwata M."/>
            <person name="Karol K.G."/>
            <person name="Koehler B."/>
            <person name="Kolukisaoglu U."/>
            <person name="Kubo M."/>
            <person name="Kurata T."/>
            <person name="Lalonde S."/>
            <person name="Li K."/>
            <person name="Li Y."/>
            <person name="Litt A."/>
            <person name="Lyons E."/>
            <person name="Manning G."/>
            <person name="Maruyama T."/>
            <person name="Michael T.P."/>
            <person name="Mikami K."/>
            <person name="Miyazaki S."/>
            <person name="Morinaga S."/>
            <person name="Murata T."/>
            <person name="Mueller-Roeber B."/>
            <person name="Nelson D.R."/>
            <person name="Obara M."/>
            <person name="Oguri Y."/>
            <person name="Olmstead R.G."/>
            <person name="Onodera N."/>
            <person name="Petersen B.L."/>
            <person name="Pils B."/>
            <person name="Prigge M."/>
            <person name="Rensing S.A."/>
            <person name="Riano-Pachon D.M."/>
            <person name="Roberts A.W."/>
            <person name="Sato Y."/>
            <person name="Scheller H.V."/>
            <person name="Schulz B."/>
            <person name="Schulz C."/>
            <person name="Shakirov E.V."/>
            <person name="Shibagaki N."/>
            <person name="Shinohara N."/>
            <person name="Shippen D.E."/>
            <person name="Soerensen I."/>
            <person name="Sotooka R."/>
            <person name="Sugimoto N."/>
            <person name="Sugita M."/>
            <person name="Sumikawa N."/>
            <person name="Tanurdzic M."/>
            <person name="Theissen G."/>
            <person name="Ulvskov P."/>
            <person name="Wakazuki S."/>
            <person name="Weng J.K."/>
            <person name="Willats W.W."/>
            <person name="Wipf D."/>
            <person name="Wolf P.G."/>
            <person name="Yang L."/>
            <person name="Zimmer A.D."/>
            <person name="Zhu Q."/>
            <person name="Mitros T."/>
            <person name="Hellsten U."/>
            <person name="Loque D."/>
            <person name="Otillar R."/>
            <person name="Salamov A."/>
            <person name="Schmutz J."/>
            <person name="Shapiro H."/>
            <person name="Lindquist E."/>
            <person name="Lucas S."/>
            <person name="Rokhsar D."/>
            <person name="Grigoriev I.V."/>
        </authorList>
    </citation>
    <scope>NUCLEOTIDE SEQUENCE [LARGE SCALE GENOMIC DNA]</scope>
</reference>
<dbReference type="OrthoDB" id="10058185at2759"/>
<dbReference type="GO" id="GO:0016616">
    <property type="term" value="F:oxidoreductase activity, acting on the CH-OH group of donors, NAD or NADP as acceptor"/>
    <property type="evidence" value="ECO:0000318"/>
    <property type="project" value="GO_Central"/>
</dbReference>
<dbReference type="KEGG" id="smo:SELMODRAFT_84229"/>
<dbReference type="Gene3D" id="3.40.50.720">
    <property type="entry name" value="NAD(P)-binding Rossmann-like Domain"/>
    <property type="match status" value="1"/>
</dbReference>
<dbReference type="InParanoid" id="D8R495"/>
<dbReference type="Pfam" id="PF01073">
    <property type="entry name" value="3Beta_HSD"/>
    <property type="match status" value="1"/>
</dbReference>
<dbReference type="InterPro" id="IPR002225">
    <property type="entry name" value="3Beta_OHSteriod_DH/Estase"/>
</dbReference>
<dbReference type="PANTHER" id="PTHR43245:SF51">
    <property type="entry name" value="SHORT CHAIN DEHYDROGENASE_REDUCTASE FAMILY 42E, MEMBER 2"/>
    <property type="match status" value="1"/>
</dbReference>
<keyword evidence="6" id="KW-1185">Reference proteome</keyword>
<protein>
    <recommendedName>
        <fullName evidence="4">3-beta hydroxysteroid dehydrogenase/isomerase domain-containing protein</fullName>
    </recommendedName>
</protein>
<sequence>MACAVVTGGRGFLGRHLVHKLLESGKWEVVRIMDLAAGLAVDADEEKALSAALESGRAQYAGVDLRNLPQVIQALEHATVVFHMAAPDSSISDWKLHHSVNVIGTRNVIEACIEQGVHKLIYTSSPSVVFDYINGVKDADESLAYPAKLMDSYSETKAQAEALVLDANGRHGLATCAIRPSGLFGPGDRLFLPSIVAAARAGKLKFQIGSGDNKFDWTYVENVVHAHVCAEEALVDASGVAAGKAYFITNCEPVKFWEFLSEFLERLGYPRPQYQLPVALVLPLACIAEWACKQLAPLGVPMTQFTPARIRYMSLWRTFSCDRAATLLKYKPLYTVEEGIQRTVTSFQHLRASPAAGGDGKSAARWWWMVLVAVVLLAVFFQRFLHEVA</sequence>